<accession>A0ABU0JPX1</accession>
<name>A0ABU0JPX1_HATLI</name>
<gene>
    <name evidence="2" type="ORF">QOZ93_000865</name>
</gene>
<feature type="domain" description="Prolow-density lipoprotein receptor-related protein 1-like beta-propeller" evidence="1">
    <location>
        <begin position="61"/>
        <end position="163"/>
    </location>
</feature>
<organism evidence="2 3">
    <name type="scientific">Hathewaya limosa</name>
    <name type="common">Clostridium limosum</name>
    <dbReference type="NCBI Taxonomy" id="1536"/>
    <lineage>
        <taxon>Bacteria</taxon>
        <taxon>Bacillati</taxon>
        <taxon>Bacillota</taxon>
        <taxon>Clostridia</taxon>
        <taxon>Eubacteriales</taxon>
        <taxon>Clostridiaceae</taxon>
        <taxon>Hathewaya</taxon>
    </lineage>
</organism>
<dbReference type="Pfam" id="PF16472">
    <property type="entry name" value="DUF5050"/>
    <property type="match status" value="1"/>
</dbReference>
<evidence type="ECO:0000313" key="2">
    <source>
        <dbReference type="EMBL" id="MDQ0479136.1"/>
    </source>
</evidence>
<evidence type="ECO:0000259" key="1">
    <source>
        <dbReference type="Pfam" id="PF16472"/>
    </source>
</evidence>
<dbReference type="RefSeq" id="WP_307355243.1">
    <property type="nucleotide sequence ID" value="NZ_BAAACJ010000009.1"/>
</dbReference>
<dbReference type="Proteomes" id="UP001224418">
    <property type="component" value="Unassembled WGS sequence"/>
</dbReference>
<reference evidence="2 3" key="1">
    <citation type="submission" date="2023-07" db="EMBL/GenBank/DDBJ databases">
        <title>Genomic Encyclopedia of Type Strains, Phase IV (KMG-IV): sequencing the most valuable type-strain genomes for metagenomic binning, comparative biology and taxonomic classification.</title>
        <authorList>
            <person name="Goeker M."/>
        </authorList>
    </citation>
    <scope>NUCLEOTIDE SEQUENCE [LARGE SCALE GENOMIC DNA]</scope>
    <source>
        <strain evidence="2 3">DSM 1400</strain>
    </source>
</reference>
<evidence type="ECO:0000313" key="3">
    <source>
        <dbReference type="Proteomes" id="UP001224418"/>
    </source>
</evidence>
<comment type="caution">
    <text evidence="2">The sequence shown here is derived from an EMBL/GenBank/DDBJ whole genome shotgun (WGS) entry which is preliminary data.</text>
</comment>
<proteinExistence type="predicted"/>
<sequence>MKNKNKLIMMLIFCLVVLGGCVDTDYEVKRLRNKTEIKYSKKQLIKMTHEKYSDSYRIFGNSVNNFQNKIHACKYNNRIYYCGKDIRGIYSVELSGKNEKNINNDRATFLNVYKDRLYYINNIANNNTELVSVKLDGKTDRRVICENVGQILIRNDKLVYVTNLKCLMGKIPAYVGGKMISYGLNRNGKKKIFDAGYGSSVIIDEKTVLASSPIIQSYISANGKRIYPQCSKNHPKIQFLGAYENYIVVLLDKSTDNVDDQVCAIEKDGACYKIIPCKDVKSKILVGKNFYYYNKNKFMSFDLISGRKIKLFEYEYKDSDLFDFEGIIYTRINNKFIAMYDTNKKKVTDEFSNYLEKKIDN</sequence>
<dbReference type="InterPro" id="IPR032485">
    <property type="entry name" value="LRP1-like_beta_prop"/>
</dbReference>
<dbReference type="PROSITE" id="PS51257">
    <property type="entry name" value="PROKAR_LIPOPROTEIN"/>
    <property type="match status" value="1"/>
</dbReference>
<protein>
    <recommendedName>
        <fullName evidence="1">Prolow-density lipoprotein receptor-related protein 1-like beta-propeller domain-containing protein</fullName>
    </recommendedName>
</protein>
<dbReference type="EMBL" id="JAUSWN010000005">
    <property type="protein sequence ID" value="MDQ0479136.1"/>
    <property type="molecule type" value="Genomic_DNA"/>
</dbReference>
<keyword evidence="3" id="KW-1185">Reference proteome</keyword>